<accession>A0ACC0GXJ6</accession>
<evidence type="ECO:0000313" key="2">
    <source>
        <dbReference type="Proteomes" id="UP001060215"/>
    </source>
</evidence>
<comment type="caution">
    <text evidence="1">The sequence shown here is derived from an EMBL/GenBank/DDBJ whole genome shotgun (WGS) entry which is preliminary data.</text>
</comment>
<dbReference type="Proteomes" id="UP001060215">
    <property type="component" value="Chromosome 9"/>
</dbReference>
<protein>
    <submittedName>
        <fullName evidence="1">TMV resistance protein N</fullName>
    </submittedName>
</protein>
<sequence>MASKRTSDHSSRFASSSSATQPRWSYDVFLSFRGEDTRKNFTDHLYAALVQAGIHTFRDDDELPRGREISSELLKSIEGSRISIVVFSRNYASSRWCLDELVKIIECKKKIGQLVLPIFYDVDPSHVRHQTEYFGEAFGRHEKRYVDEMEMEMEKVEVRRAALSEAANLSGWDLQNVANGHEVKFIRKIVEEVLCELKHTFLNVAVHPVGIDSRVEHINLMLSIGSDDVRMIGIYGLGGIGKTTIAKAVYNLIFHKFEGSCFLANVREFAGQFNGLVQLQEQLLFELLGIKNLKIGSVDRGMNLIKERLYSKRVLIVLDDLDQLSQLNSLAGHHDWFGLGSRIIITTRDEHLLTGLKVDERYMPKELNHTESLQLFSWHAFRETNPLENFAELANDIVSYAGGLPLALEILGSYLFGRNILEWKSALDELLQIPHNQIQKILRISFDSLDNDRMKDIFLDIACFFIGMDRDYVITILNGCGFFADIGISVLISRCLLRINEGNKLTMHDLVRDMGREIIREEYPKGPEKRSRLWFHEDVCYVLEKNKGTEAVEGVILTLPMLKKIQWSNKAFVGMHKLRLLQINHVHLSGNFEHLFEELRWLCWHNCPLEYLPSNFHPEKLVALDMQFSRFKTLRINGKFKSLKILNLSNSKSLTKSPIFCALSMLEELLLESCTSLMELHESIELLDKLVHLNLKDCMNLRYLPGSICKLKSVKHLNLTGCAKLEEFPEHLGHMESLTELLADGTAIKQLPFSIGLLKNLRMLSLKGCNRQLTTKSWFSLISSWVLPRKNADSIRFLPSSFSGLCSLTKLDLSDCNLSEGDFPADLRSLSSLRVLDLGGNNFCRLPYGFSNLSKLEKLQLNNCTSLQSISDLPPNLLEIRACGCASLEKISDLSKLKILILQSGNINQFHPVRSLSNYSQDGMEEPHYFEGARIIPSDKIKNLQNSLQHLSSGSHFCDSFFIAGCVDYFRYITGSSSISLEVPVVRREDDYVLGFNVGVVYYRIGNEESCSMELDDYPYVIITDKSNGIDFIYTPTFFGIPKSCGDYVWKSKIIVKEYFGYRIKGGEQFEISFVMSSRFKMKKCASDLIVSTNRGAFVHFYGLIYYWRLETGAWSPPI</sequence>
<reference evidence="1 2" key="1">
    <citation type="journal article" date="2022" name="Plant J.">
        <title>Chromosome-level genome of Camellia lanceoleosa provides a valuable resource for understanding genome evolution and self-incompatibility.</title>
        <authorList>
            <person name="Gong W."/>
            <person name="Xiao S."/>
            <person name="Wang L."/>
            <person name="Liao Z."/>
            <person name="Chang Y."/>
            <person name="Mo W."/>
            <person name="Hu G."/>
            <person name="Li W."/>
            <person name="Zhao G."/>
            <person name="Zhu H."/>
            <person name="Hu X."/>
            <person name="Ji K."/>
            <person name="Xiang X."/>
            <person name="Song Q."/>
            <person name="Yuan D."/>
            <person name="Jin S."/>
            <person name="Zhang L."/>
        </authorList>
    </citation>
    <scope>NUCLEOTIDE SEQUENCE [LARGE SCALE GENOMIC DNA]</scope>
    <source>
        <strain evidence="1">SQ_2022a</strain>
    </source>
</reference>
<proteinExistence type="predicted"/>
<organism evidence="1 2">
    <name type="scientific">Camellia lanceoleosa</name>
    <dbReference type="NCBI Taxonomy" id="1840588"/>
    <lineage>
        <taxon>Eukaryota</taxon>
        <taxon>Viridiplantae</taxon>
        <taxon>Streptophyta</taxon>
        <taxon>Embryophyta</taxon>
        <taxon>Tracheophyta</taxon>
        <taxon>Spermatophyta</taxon>
        <taxon>Magnoliopsida</taxon>
        <taxon>eudicotyledons</taxon>
        <taxon>Gunneridae</taxon>
        <taxon>Pentapetalae</taxon>
        <taxon>asterids</taxon>
        <taxon>Ericales</taxon>
        <taxon>Theaceae</taxon>
        <taxon>Camellia</taxon>
    </lineage>
</organism>
<dbReference type="EMBL" id="CM045766">
    <property type="protein sequence ID" value="KAI8005278.1"/>
    <property type="molecule type" value="Genomic_DNA"/>
</dbReference>
<keyword evidence="2" id="KW-1185">Reference proteome</keyword>
<evidence type="ECO:0000313" key="1">
    <source>
        <dbReference type="EMBL" id="KAI8005278.1"/>
    </source>
</evidence>
<name>A0ACC0GXJ6_9ERIC</name>
<gene>
    <name evidence="1" type="ORF">LOK49_LG08G02250</name>
</gene>